<dbReference type="EMBL" id="ADBL01002904">
    <property type="status" value="NOT_ANNOTATED_CDS"/>
    <property type="molecule type" value="Genomic_DNA"/>
</dbReference>
<organism evidence="3 4">
    <name type="scientific">Magnaporthiopsis poae (strain ATCC 64411 / 73-15)</name>
    <name type="common">Kentucky bluegrass fungus</name>
    <name type="synonym">Magnaporthe poae</name>
    <dbReference type="NCBI Taxonomy" id="644358"/>
    <lineage>
        <taxon>Eukaryota</taxon>
        <taxon>Fungi</taxon>
        <taxon>Dikarya</taxon>
        <taxon>Ascomycota</taxon>
        <taxon>Pezizomycotina</taxon>
        <taxon>Sordariomycetes</taxon>
        <taxon>Sordariomycetidae</taxon>
        <taxon>Magnaporthales</taxon>
        <taxon>Magnaporthaceae</taxon>
        <taxon>Magnaporthiopsis</taxon>
    </lineage>
</organism>
<reference evidence="2" key="3">
    <citation type="submission" date="2011-03" db="EMBL/GenBank/DDBJ databases">
        <title>Annotation of Magnaporthe poae ATCC 64411.</title>
        <authorList>
            <person name="Ma L.-J."/>
            <person name="Dead R."/>
            <person name="Young S.K."/>
            <person name="Zeng Q."/>
            <person name="Gargeya S."/>
            <person name="Fitzgerald M."/>
            <person name="Haas B."/>
            <person name="Abouelleil A."/>
            <person name="Alvarado L."/>
            <person name="Arachchi H.M."/>
            <person name="Berlin A."/>
            <person name="Brown A."/>
            <person name="Chapman S.B."/>
            <person name="Chen Z."/>
            <person name="Dunbar C."/>
            <person name="Freedman E."/>
            <person name="Gearin G."/>
            <person name="Gellesch M."/>
            <person name="Goldberg J."/>
            <person name="Griggs A."/>
            <person name="Gujja S."/>
            <person name="Heiman D."/>
            <person name="Howarth C."/>
            <person name="Larson L."/>
            <person name="Lui A."/>
            <person name="MacDonald P.J.P."/>
            <person name="Mehta T."/>
            <person name="Montmayeur A."/>
            <person name="Murphy C."/>
            <person name="Neiman D."/>
            <person name="Pearson M."/>
            <person name="Priest M."/>
            <person name="Roberts A."/>
            <person name="Saif S."/>
            <person name="Shea T."/>
            <person name="Shenoy N."/>
            <person name="Sisk P."/>
            <person name="Stolte C."/>
            <person name="Sykes S."/>
            <person name="Yandava C."/>
            <person name="Wortman J."/>
            <person name="Nusbaum C."/>
            <person name="Birren B."/>
        </authorList>
    </citation>
    <scope>NUCLEOTIDE SEQUENCE</scope>
    <source>
        <strain evidence="2">ATCC 64411</strain>
    </source>
</reference>
<protein>
    <recommendedName>
        <fullName evidence="1">NAD(P)-binding domain-containing protein</fullName>
    </recommendedName>
</protein>
<dbReference type="PANTHER" id="PTHR43162">
    <property type="match status" value="1"/>
</dbReference>
<reference evidence="3" key="5">
    <citation type="submission" date="2015-06" db="UniProtKB">
        <authorList>
            <consortium name="EnsemblFungi"/>
        </authorList>
    </citation>
    <scope>IDENTIFICATION</scope>
    <source>
        <strain evidence="3">ATCC 64411</strain>
    </source>
</reference>
<dbReference type="EnsemblFungi" id="MAPG_11705T0">
    <property type="protein sequence ID" value="MAPG_11705T0"/>
    <property type="gene ID" value="MAPG_11705"/>
</dbReference>
<dbReference type="Proteomes" id="UP000011715">
    <property type="component" value="Unassembled WGS sequence"/>
</dbReference>
<keyword evidence="4" id="KW-1185">Reference proteome</keyword>
<evidence type="ECO:0000259" key="1">
    <source>
        <dbReference type="Pfam" id="PF13460"/>
    </source>
</evidence>
<dbReference type="AlphaFoldDB" id="A0A0C4EFZ3"/>
<dbReference type="Gene3D" id="3.40.50.720">
    <property type="entry name" value="NAD(P)-binding Rossmann-like Domain"/>
    <property type="match status" value="1"/>
</dbReference>
<dbReference type="Pfam" id="PF13460">
    <property type="entry name" value="NAD_binding_10"/>
    <property type="match status" value="1"/>
</dbReference>
<dbReference type="EMBL" id="GL876987">
    <property type="protein sequence ID" value="KLU92764.1"/>
    <property type="molecule type" value="Genomic_DNA"/>
</dbReference>
<dbReference type="InterPro" id="IPR016040">
    <property type="entry name" value="NAD(P)-bd_dom"/>
</dbReference>
<evidence type="ECO:0000313" key="4">
    <source>
        <dbReference type="Proteomes" id="UP000011715"/>
    </source>
</evidence>
<reference evidence="4" key="1">
    <citation type="submission" date="2010-05" db="EMBL/GenBank/DDBJ databases">
        <title>The genome sequence of Magnaporthe poae strain ATCC 64411.</title>
        <authorList>
            <person name="Ma L.-J."/>
            <person name="Dead R."/>
            <person name="Young S."/>
            <person name="Zeng Q."/>
            <person name="Koehrsen M."/>
            <person name="Alvarado L."/>
            <person name="Berlin A."/>
            <person name="Chapman S.B."/>
            <person name="Chen Z."/>
            <person name="Freedman E."/>
            <person name="Gellesch M."/>
            <person name="Goldberg J."/>
            <person name="Griggs A."/>
            <person name="Gujja S."/>
            <person name="Heilman E.R."/>
            <person name="Heiman D."/>
            <person name="Hepburn T."/>
            <person name="Howarth C."/>
            <person name="Jen D."/>
            <person name="Larson L."/>
            <person name="Mehta T."/>
            <person name="Neiman D."/>
            <person name="Pearson M."/>
            <person name="Roberts A."/>
            <person name="Saif S."/>
            <person name="Shea T."/>
            <person name="Shenoy N."/>
            <person name="Sisk P."/>
            <person name="Stolte C."/>
            <person name="Sykes S."/>
            <person name="Walk T."/>
            <person name="White J."/>
            <person name="Yandava C."/>
            <person name="Haas B."/>
            <person name="Nusbaum C."/>
            <person name="Birren B."/>
        </authorList>
    </citation>
    <scope>NUCLEOTIDE SEQUENCE [LARGE SCALE GENOMIC DNA]</scope>
    <source>
        <strain evidence="4">ATCC 64411 / 73-15</strain>
    </source>
</reference>
<proteinExistence type="predicted"/>
<dbReference type="STRING" id="644358.A0A0C4EFZ3"/>
<accession>A0A0C4EFZ3</accession>
<dbReference type="EMBL" id="ADBL01002903">
    <property type="status" value="NOT_ANNOTATED_CDS"/>
    <property type="molecule type" value="Genomic_DNA"/>
</dbReference>
<name>A0A0C4EFZ3_MAGP6</name>
<dbReference type="InterPro" id="IPR051604">
    <property type="entry name" value="Ergot_Alk_Oxidoreductase"/>
</dbReference>
<dbReference type="OrthoDB" id="419598at2759"/>
<dbReference type="InterPro" id="IPR036291">
    <property type="entry name" value="NAD(P)-bd_dom_sf"/>
</dbReference>
<dbReference type="PANTHER" id="PTHR43162:SF1">
    <property type="entry name" value="PRESTALK A DIFFERENTIATION PROTEIN A"/>
    <property type="match status" value="1"/>
</dbReference>
<evidence type="ECO:0000313" key="3">
    <source>
        <dbReference type="EnsemblFungi" id="MAPG_11705T0"/>
    </source>
</evidence>
<dbReference type="SUPFAM" id="SSF51735">
    <property type="entry name" value="NAD(P)-binding Rossmann-fold domains"/>
    <property type="match status" value="1"/>
</dbReference>
<gene>
    <name evidence="2" type="ORF">MAPG_11705</name>
</gene>
<dbReference type="VEuPathDB" id="FungiDB:MAPG_11705"/>
<sequence length="256" mass="27265">MHITVAPASTKAGQATIEALLADSAGPTVTGVYRNLSRVPAQFSSNPNFKATQGDVQDGASLDFSGADAVLAITPPQFHESDIVADARKMSENVKAAAQKAGIKRLVLLSSVGAELEKGTGEILTNHTAEQVFEGTAPEVVYVRCAYFMENWMMSLETVRQEPPFFYTTITPLDFKVPMVAVKDIGSTLAVQLLATGSAPPAHPHVVAKEWAEMSACFLPGGIIEADVSRTEGVVRGKTTLHEAVKEMYNLPPPPA</sequence>
<reference evidence="3" key="4">
    <citation type="journal article" date="2015" name="G3 (Bethesda)">
        <title>Genome sequences of three phytopathogenic species of the Magnaporthaceae family of fungi.</title>
        <authorList>
            <person name="Okagaki L.H."/>
            <person name="Nunes C.C."/>
            <person name="Sailsbery J."/>
            <person name="Clay B."/>
            <person name="Brown D."/>
            <person name="John T."/>
            <person name="Oh Y."/>
            <person name="Young N."/>
            <person name="Fitzgerald M."/>
            <person name="Haas B.J."/>
            <person name="Zeng Q."/>
            <person name="Young S."/>
            <person name="Adiconis X."/>
            <person name="Fan L."/>
            <person name="Levin J.Z."/>
            <person name="Mitchell T.K."/>
            <person name="Okubara P.A."/>
            <person name="Farman M.L."/>
            <person name="Kohn L.M."/>
            <person name="Birren B."/>
            <person name="Ma L.-J."/>
            <person name="Dean R.A."/>
        </authorList>
    </citation>
    <scope>NUCLEOTIDE SEQUENCE</scope>
    <source>
        <strain evidence="3">ATCC 64411 / 73-15</strain>
    </source>
</reference>
<reference evidence="2" key="2">
    <citation type="submission" date="2010-05" db="EMBL/GenBank/DDBJ databases">
        <title>The Genome Sequence of Magnaporthe poae strain ATCC 64411.</title>
        <authorList>
            <consortium name="The Broad Institute Genome Sequencing Platform"/>
            <consortium name="Broad Institute Genome Sequencing Center for Infectious Disease"/>
            <person name="Ma L.-J."/>
            <person name="Dead R."/>
            <person name="Young S."/>
            <person name="Zeng Q."/>
            <person name="Koehrsen M."/>
            <person name="Alvarado L."/>
            <person name="Berlin A."/>
            <person name="Chapman S.B."/>
            <person name="Chen Z."/>
            <person name="Freedman E."/>
            <person name="Gellesch M."/>
            <person name="Goldberg J."/>
            <person name="Griggs A."/>
            <person name="Gujja S."/>
            <person name="Heilman E.R."/>
            <person name="Heiman D."/>
            <person name="Hepburn T."/>
            <person name="Howarth C."/>
            <person name="Jen D."/>
            <person name="Larson L."/>
            <person name="Mehta T."/>
            <person name="Neiman D."/>
            <person name="Pearson M."/>
            <person name="Roberts A."/>
            <person name="Saif S."/>
            <person name="Shea T."/>
            <person name="Shenoy N."/>
            <person name="Sisk P."/>
            <person name="Stolte C."/>
            <person name="Sykes S."/>
            <person name="Walk T."/>
            <person name="White J."/>
            <person name="Yandava C."/>
            <person name="Haas B."/>
            <person name="Nusbaum C."/>
            <person name="Birren B."/>
        </authorList>
    </citation>
    <scope>NUCLEOTIDE SEQUENCE</scope>
    <source>
        <strain evidence="2">ATCC 64411</strain>
    </source>
</reference>
<dbReference type="eggNOG" id="ENOG502SAYW">
    <property type="taxonomic scope" value="Eukaryota"/>
</dbReference>
<feature type="domain" description="NAD(P)-binding" evidence="1">
    <location>
        <begin position="8"/>
        <end position="144"/>
    </location>
</feature>
<evidence type="ECO:0000313" key="2">
    <source>
        <dbReference type="EMBL" id="KLU92764.1"/>
    </source>
</evidence>